<dbReference type="PANTHER" id="PTHR31344:SF0">
    <property type="entry name" value="NUCLEAR PORE COMPLEX PROTEIN NUP205"/>
    <property type="match status" value="1"/>
</dbReference>
<evidence type="ECO:0000313" key="6">
    <source>
        <dbReference type="EMBL" id="RUP50222.1"/>
    </source>
</evidence>
<keyword evidence="4" id="KW-0539">Nucleus</keyword>
<proteinExistence type="inferred from homology"/>
<dbReference type="Proteomes" id="UP000268093">
    <property type="component" value="Unassembled WGS sequence"/>
</dbReference>
<dbReference type="Pfam" id="PF11894">
    <property type="entry name" value="Nup192"/>
    <property type="match status" value="1"/>
</dbReference>
<feature type="compositionally biased region" description="Acidic residues" evidence="5">
    <location>
        <begin position="1301"/>
        <end position="1314"/>
    </location>
</feature>
<name>A0A433DH84_9FUNG</name>
<protein>
    <submittedName>
        <fullName evidence="6">Nucleoporin Nup186/Nup192/Nup205</fullName>
    </submittedName>
</protein>
<dbReference type="OrthoDB" id="2019644at2759"/>
<organism evidence="6 7">
    <name type="scientific">Jimgerdemannia flammicorona</name>
    <dbReference type="NCBI Taxonomy" id="994334"/>
    <lineage>
        <taxon>Eukaryota</taxon>
        <taxon>Fungi</taxon>
        <taxon>Fungi incertae sedis</taxon>
        <taxon>Mucoromycota</taxon>
        <taxon>Mucoromycotina</taxon>
        <taxon>Endogonomycetes</taxon>
        <taxon>Endogonales</taxon>
        <taxon>Endogonaceae</taxon>
        <taxon>Jimgerdemannia</taxon>
    </lineage>
</organism>
<keyword evidence="7" id="KW-1185">Reference proteome</keyword>
<dbReference type="GO" id="GO:0017056">
    <property type="term" value="F:structural constituent of nuclear pore"/>
    <property type="evidence" value="ECO:0007669"/>
    <property type="project" value="TreeGrafter"/>
</dbReference>
<comment type="caution">
    <text evidence="6">The sequence shown here is derived from an EMBL/GenBank/DDBJ whole genome shotgun (WGS) entry which is preliminary data.</text>
</comment>
<dbReference type="InterPro" id="IPR021827">
    <property type="entry name" value="Nup186/Nup192/Nup205"/>
</dbReference>
<dbReference type="PANTHER" id="PTHR31344">
    <property type="entry name" value="NUCLEAR PORE COMPLEX PROTEIN NUP205"/>
    <property type="match status" value="1"/>
</dbReference>
<evidence type="ECO:0000256" key="2">
    <source>
        <dbReference type="ARBA" id="ARBA00005892"/>
    </source>
</evidence>
<evidence type="ECO:0000256" key="1">
    <source>
        <dbReference type="ARBA" id="ARBA00004123"/>
    </source>
</evidence>
<comment type="similarity">
    <text evidence="2">Belongs to the NUP186/NUP192/NUP205 family.</text>
</comment>
<evidence type="ECO:0000256" key="4">
    <source>
        <dbReference type="ARBA" id="ARBA00023242"/>
    </source>
</evidence>
<evidence type="ECO:0000313" key="7">
    <source>
        <dbReference type="Proteomes" id="UP000268093"/>
    </source>
</evidence>
<sequence length="2158" mass="240593">MAEVIWHPQAEALHNFICDAYTSTSPSMAKELQQELERFKPRFLTLLDDPPRNADHRAELQRVQHRVNEGFIHETKLLSDNLDIDEYLAATLLQYGTQQRSRFDRPACETAILLYHSERGYFLNCIDLIVKGAANDSVRNDIRSVFERFASDLVEAVVPLGRGSAVGNGTFAQKIMKTIENLKAQITSLTESGALESAIATAAAAAAPNAGGRPGRLGDDITKDRIRRLKEERKELAHILFHISYNRQLAANEIVMLAEMLRRADLTDVVTIYYLVALLASIDSVPEHALAGSAAPARHDSLALNKSFLNRFNALITQPDWSVPALRAVITLQWTMFLVFALSKRPSLQEELHFKYDRIEQMVEVSVMSDAFQFATHYVLGFRETESERTLIESLTFLTAAPPTTNGNAPTANGTAAPSPAEIAKVRLEVDPDFHWYIIHQFELFVTSFIAKFAAYLKRTKNREEDAVFSQHPSRPALAGAAANTTPRRDLESFFLLISTLYQDRPNAGLSFWEDPEGRLFGFLRWAIDVRVPSMVHALFDMLGSLATGNLCAQHTYDFLNTNGGQRTLQPTTGHHHVVSWTALFSALDFYSTGLKNAPPVAPPAAQAPEIPPDEIKLLRSFLRLLRQVVKYSPTARMTLYENQQYRVMFMLFNLLGCAIPVDLKAALFDTIAAFCAPSGIAGNIGAELAKSVWVVLEQAQVLTTVKGSVQQLQYTQQTQLGGAPVQQQREEAQGILFELQEIESANETYPETLAFVNLLNTLVHVPSKNAALRSGFGVGSPSIPENLGAGYRPPGGIIPYVSFVIDHVLLKANTRGYLHPAEKWRVIETSLKLVEKCLIAYDLSGLTIDASVANIAAPQQPTAAGAAAVASVSSGTQSLLSYYVHPGFEIMCRLLCGSKLLDEVFRIIGLGVDAVNENSMNTAFFRKAVLRCLRIVSRVIHIQEVFLDILIPGITDNPGLVAPAKPSLPPSLVQIDQLLLYRQTVVIQIALFVNCTDGEEICLLAVKILAALAESPYFNGTERLVGGGRINRLVGMLDASDESLRISYGFFERLEVDEPEKGTSQYNEQDTDTIPLLLENPGAEDLDVGQPGMANSVRLAILQILLDNVSGTKVPPTIAHFLLGYSLRGNISQTEIKDPTSTDANMSCLHVILDLLREGIRKDDDLDIDGARVSHGVPLFVKHPTLAERCFHLIYKLCSDANTSSPTMRYLRNREDFFHRQFKAMPVRLDRRDNGLGGEIIGADGVKSTVDYASLLAQLHQRAWLMKTVALELHLTTNAGQRSHTQRLLELMFSTTETDQPGDEDDSEMDAGESDVGNTYGKSKFQQPLMKMLEVLNSLNFVWKDSFGREEIDLYYFAGISLEAYLRVNERLCHVYDIRAIYAFLLSWQNQLEKQGAITTVGHRNIIKGEIKRILQHCIAENHTRELIHAQIHCLEAWKQVVEITLAKCFDLLATEVRESILYNLISALLPKINDEAAHVVMAESLSSVVLSLMTKLRQDRHRQAVLQAAVVSDDSAALRLPTDRLHVIFKGLIEGIQRPGTSVSMRGNLYTVLVNYLQYTNNETDPVAVALRSPFLGRGPDRSILMGVEDSYSFDPSASFVSGNGSGQRGTLEAGNIAIVNVAGDKFFDVLCRDASDGNDVWKTAAFTALDALSVLMRREKNNRVLQYMVRRNFLRHFVDMVKKDDEELQQVLQPDPESLNALYVYESKMSLFLRISQRRDGAEKLLENGVIEILAQSQFLDQRPEIDMSLTGVDTFLPPATERYHQLLLPALQLIVGILATMGHENTSVLNRVVTWVGYHQDILTAILRDNAELVTLTSLTQLKLVTAVFYYLSSRSEIADKMSGLAWSTFHVQTLGLIPKYFIPDRWSLRLKPVTDIEREKERASVRYLGRSLDKSLFRKEADDIVLDLCKNLLGYCQQLTDSNGERTIKIIKPVFVWTLSSTKDGEGGPGASTTPSLATLVIFLRNCVNTITQKLSEHKDLSEKVNDMSTLTIDEIKDIVSSSSDDLYGELSLSQRQQLALRELQKMLVDKTREINNALYIIENALLLQWRHLDFYLNRYNASTSSPSFDDDYSRSSTADMDYGGRSSIAKGKGSQPPIADVDVLKQDSSIVLQPILNKLAPVELTQETAGINYRSRNSYIQMLIRRLKELLF</sequence>
<comment type="subcellular location">
    <subcellularLocation>
        <location evidence="1">Nucleus</location>
    </subcellularLocation>
</comment>
<accession>A0A433DH84</accession>
<keyword evidence="3" id="KW-0813">Transport</keyword>
<reference evidence="6 7" key="1">
    <citation type="journal article" date="2018" name="New Phytol.">
        <title>Phylogenomics of Endogonaceae and evolution of mycorrhizas within Mucoromycota.</title>
        <authorList>
            <person name="Chang Y."/>
            <person name="Desiro A."/>
            <person name="Na H."/>
            <person name="Sandor L."/>
            <person name="Lipzen A."/>
            <person name="Clum A."/>
            <person name="Barry K."/>
            <person name="Grigoriev I.V."/>
            <person name="Martin F.M."/>
            <person name="Stajich J.E."/>
            <person name="Smith M.E."/>
            <person name="Bonito G."/>
            <person name="Spatafora J.W."/>
        </authorList>
    </citation>
    <scope>NUCLEOTIDE SEQUENCE [LARGE SCALE GENOMIC DNA]</scope>
    <source>
        <strain evidence="6 7">GMNB39</strain>
    </source>
</reference>
<dbReference type="EMBL" id="RBNI01001613">
    <property type="protein sequence ID" value="RUP50222.1"/>
    <property type="molecule type" value="Genomic_DNA"/>
</dbReference>
<feature type="region of interest" description="Disordered" evidence="5">
    <location>
        <begin position="1298"/>
        <end position="1322"/>
    </location>
</feature>
<evidence type="ECO:0000256" key="3">
    <source>
        <dbReference type="ARBA" id="ARBA00022448"/>
    </source>
</evidence>
<dbReference type="GO" id="GO:0006999">
    <property type="term" value="P:nuclear pore organization"/>
    <property type="evidence" value="ECO:0007669"/>
    <property type="project" value="TreeGrafter"/>
</dbReference>
<dbReference type="GO" id="GO:0044611">
    <property type="term" value="C:nuclear pore inner ring"/>
    <property type="evidence" value="ECO:0007669"/>
    <property type="project" value="TreeGrafter"/>
</dbReference>
<evidence type="ECO:0000256" key="5">
    <source>
        <dbReference type="SAM" id="MobiDB-lite"/>
    </source>
</evidence>
<gene>
    <name evidence="6" type="ORF">BC936DRAFT_139955</name>
</gene>